<evidence type="ECO:0000313" key="3">
    <source>
        <dbReference type="EMBL" id="GEO86464.1"/>
    </source>
</evidence>
<feature type="region of interest" description="Disordered" evidence="1">
    <location>
        <begin position="311"/>
        <end position="330"/>
    </location>
</feature>
<dbReference type="Pfam" id="PF00535">
    <property type="entry name" value="Glycos_transf_2"/>
    <property type="match status" value="1"/>
</dbReference>
<dbReference type="RefSeq" id="WP_147181406.1">
    <property type="nucleotide sequence ID" value="NZ_BJZP01000020.1"/>
</dbReference>
<evidence type="ECO:0000259" key="2">
    <source>
        <dbReference type="Pfam" id="PF00535"/>
    </source>
</evidence>
<feature type="compositionally biased region" description="Basic and acidic residues" evidence="1">
    <location>
        <begin position="311"/>
        <end position="322"/>
    </location>
</feature>
<comment type="caution">
    <text evidence="3">The sequence shown here is derived from an EMBL/GenBank/DDBJ whole genome shotgun (WGS) entry which is preliminary data.</text>
</comment>
<dbReference type="Proteomes" id="UP000321717">
    <property type="component" value="Unassembled WGS sequence"/>
</dbReference>
<proteinExistence type="predicted"/>
<dbReference type="AlphaFoldDB" id="A0A512HLZ1"/>
<evidence type="ECO:0000313" key="4">
    <source>
        <dbReference type="Proteomes" id="UP000321717"/>
    </source>
</evidence>
<feature type="domain" description="Glycosyltransferase 2-like" evidence="2">
    <location>
        <begin position="4"/>
        <end position="129"/>
    </location>
</feature>
<evidence type="ECO:0000256" key="1">
    <source>
        <dbReference type="SAM" id="MobiDB-lite"/>
    </source>
</evidence>
<dbReference type="SUPFAM" id="SSF53448">
    <property type="entry name" value="Nucleotide-diphospho-sugar transferases"/>
    <property type="match status" value="1"/>
</dbReference>
<dbReference type="CDD" id="cd00761">
    <property type="entry name" value="Glyco_tranf_GTA_type"/>
    <property type="match status" value="1"/>
</dbReference>
<name>A0A512HLZ1_9HYPH</name>
<protein>
    <recommendedName>
        <fullName evidence="2">Glycosyltransferase 2-like domain-containing protein</fullName>
    </recommendedName>
</protein>
<dbReference type="EMBL" id="BJZP01000020">
    <property type="protein sequence ID" value="GEO86464.1"/>
    <property type="molecule type" value="Genomic_DNA"/>
</dbReference>
<dbReference type="InterPro" id="IPR001173">
    <property type="entry name" value="Glyco_trans_2-like"/>
</dbReference>
<dbReference type="InterPro" id="IPR029044">
    <property type="entry name" value="Nucleotide-diphossugar_trans"/>
</dbReference>
<dbReference type="OrthoDB" id="8416156at2"/>
<keyword evidence="4" id="KW-1185">Reference proteome</keyword>
<reference evidence="3 4" key="1">
    <citation type="submission" date="2019-07" db="EMBL/GenBank/DDBJ databases">
        <title>Whole genome shotgun sequence of Rhizobium naphthalenivorans NBRC 107585.</title>
        <authorList>
            <person name="Hosoyama A."/>
            <person name="Uohara A."/>
            <person name="Ohji S."/>
            <person name="Ichikawa N."/>
        </authorList>
    </citation>
    <scope>NUCLEOTIDE SEQUENCE [LARGE SCALE GENOMIC DNA]</scope>
    <source>
        <strain evidence="3 4">NBRC 107585</strain>
    </source>
</reference>
<sequence length="371" mass="40710">MLTSVVMPCLNERGTLETSLDSLRLGSGGHGGGHAIFILVDNGSTDGTLDMMRAIKERAAPGEIIVCEEPVKGYVPARSRGIAAAADIAREQNVEADNLLIIQVDADTLYDPGYVAAMQAVASTQSKNVMLEGTTHPPHQFLKGHPGFVNLANETDAALEDWIADDSADVVIDDKVSGFFYSAYLDWGGHQRDYDRNGHEIFAETSRLFLRGKRTGAQRVRVDTASAAPSRRKILRNPVRHFATAGFPRNNAWWREWNGRNSGVRDLATFEASDPQLALNAAVRTRQAHIVGLFWLLPMLVQQICAPGGDDFKRGPGSRERAGPISNDTLNNPGALLEQVLRKVDEWSADVYFSPTELGPDVRDRLYFTLP</sequence>
<dbReference type="Gene3D" id="3.90.550.10">
    <property type="entry name" value="Spore Coat Polysaccharide Biosynthesis Protein SpsA, Chain A"/>
    <property type="match status" value="1"/>
</dbReference>
<gene>
    <name evidence="3" type="ORF">RNA01_33960</name>
</gene>
<organism evidence="3 4">
    <name type="scientific">Ciceribacter naphthalenivorans</name>
    <dbReference type="NCBI Taxonomy" id="1118451"/>
    <lineage>
        <taxon>Bacteria</taxon>
        <taxon>Pseudomonadati</taxon>
        <taxon>Pseudomonadota</taxon>
        <taxon>Alphaproteobacteria</taxon>
        <taxon>Hyphomicrobiales</taxon>
        <taxon>Rhizobiaceae</taxon>
        <taxon>Ciceribacter</taxon>
    </lineage>
</organism>
<accession>A0A512HLZ1</accession>